<dbReference type="InterPro" id="IPR015915">
    <property type="entry name" value="Kelch-typ_b-propeller"/>
</dbReference>
<dbReference type="PANTHER" id="PTHR24414">
    <property type="entry name" value="F-BOX/KELCH-REPEAT PROTEIN SKIP4"/>
    <property type="match status" value="1"/>
</dbReference>
<feature type="domain" description="F-box" evidence="1">
    <location>
        <begin position="12"/>
        <end position="58"/>
    </location>
</feature>
<dbReference type="CDD" id="cd22152">
    <property type="entry name" value="F-box_AtAFR-like"/>
    <property type="match status" value="1"/>
</dbReference>
<dbReference type="InterPro" id="IPR057499">
    <property type="entry name" value="Kelch_FKB95"/>
</dbReference>
<dbReference type="Pfam" id="PF00646">
    <property type="entry name" value="F-box"/>
    <property type="match status" value="1"/>
</dbReference>
<name>V4LQB9_EUTSA</name>
<keyword evidence="3" id="KW-1185">Reference proteome</keyword>
<dbReference type="Proteomes" id="UP000030689">
    <property type="component" value="Unassembled WGS sequence"/>
</dbReference>
<dbReference type="OMA" id="NESHPRW"/>
<protein>
    <recommendedName>
        <fullName evidence="1">F-box domain-containing protein</fullName>
    </recommendedName>
</protein>
<sequence length="176" mass="19961">MSSKTRAKKKQSSLFTSLPEDIIIDILARVTRCDYPTLSLVSKQFRSLVASREIYVRRSLLSCTEHCIYVVLYNRDTGVNNWYILCRKANSNRRLVLIPSLPDMSPGNSFVTVGSRIYMFGIYHKNALSIDCQSHTGTPLPRMPIPMSYSRVAGIMDKKIYLTVNYLVAKSLAVMV</sequence>
<dbReference type="KEGG" id="eus:EUTSA_v10015844mg"/>
<dbReference type="STRING" id="72664.V4LQB9"/>
<dbReference type="InterPro" id="IPR001810">
    <property type="entry name" value="F-box_dom"/>
</dbReference>
<dbReference type="SUPFAM" id="SSF117281">
    <property type="entry name" value="Kelch motif"/>
    <property type="match status" value="1"/>
</dbReference>
<dbReference type="Pfam" id="PF25210">
    <property type="entry name" value="Kelch_FKB95"/>
    <property type="match status" value="1"/>
</dbReference>
<dbReference type="SMART" id="SM00256">
    <property type="entry name" value="FBOX"/>
    <property type="match status" value="1"/>
</dbReference>
<proteinExistence type="predicted"/>
<evidence type="ECO:0000259" key="1">
    <source>
        <dbReference type="PROSITE" id="PS50181"/>
    </source>
</evidence>
<dbReference type="InterPro" id="IPR036047">
    <property type="entry name" value="F-box-like_dom_sf"/>
</dbReference>
<dbReference type="EMBL" id="KI517464">
    <property type="protein sequence ID" value="ESQ42013.1"/>
    <property type="molecule type" value="Genomic_DNA"/>
</dbReference>
<organism evidence="2 3">
    <name type="scientific">Eutrema salsugineum</name>
    <name type="common">Saltwater cress</name>
    <name type="synonym">Sisymbrium salsugineum</name>
    <dbReference type="NCBI Taxonomy" id="72664"/>
    <lineage>
        <taxon>Eukaryota</taxon>
        <taxon>Viridiplantae</taxon>
        <taxon>Streptophyta</taxon>
        <taxon>Embryophyta</taxon>
        <taxon>Tracheophyta</taxon>
        <taxon>Spermatophyta</taxon>
        <taxon>Magnoliopsida</taxon>
        <taxon>eudicotyledons</taxon>
        <taxon>Gunneridae</taxon>
        <taxon>Pentapetalae</taxon>
        <taxon>rosids</taxon>
        <taxon>malvids</taxon>
        <taxon>Brassicales</taxon>
        <taxon>Brassicaceae</taxon>
        <taxon>Eutremeae</taxon>
        <taxon>Eutrema</taxon>
    </lineage>
</organism>
<dbReference type="AlphaFoldDB" id="V4LQB9"/>
<gene>
    <name evidence="2" type="ORF">EUTSA_v10015844mg</name>
</gene>
<dbReference type="PANTHER" id="PTHR24414:SF184">
    <property type="entry name" value="GALACTOSE OXIDASE_KELCH REPEAT SUPERFAMILY PROTEIN"/>
    <property type="match status" value="1"/>
</dbReference>
<dbReference type="InterPro" id="IPR050354">
    <property type="entry name" value="F-box/kelch-repeat_ARATH"/>
</dbReference>
<evidence type="ECO:0000313" key="3">
    <source>
        <dbReference type="Proteomes" id="UP000030689"/>
    </source>
</evidence>
<dbReference type="Gene3D" id="2.120.10.80">
    <property type="entry name" value="Kelch-type beta propeller"/>
    <property type="match status" value="1"/>
</dbReference>
<accession>V4LQB9</accession>
<evidence type="ECO:0000313" key="2">
    <source>
        <dbReference type="EMBL" id="ESQ42013.1"/>
    </source>
</evidence>
<dbReference type="PROSITE" id="PS50181">
    <property type="entry name" value="FBOX"/>
    <property type="match status" value="1"/>
</dbReference>
<dbReference type="eggNOG" id="KOG1072">
    <property type="taxonomic scope" value="Eukaryota"/>
</dbReference>
<dbReference type="Gramene" id="ESQ42013">
    <property type="protein sequence ID" value="ESQ42013"/>
    <property type="gene ID" value="EUTSA_v10015844mg"/>
</dbReference>
<dbReference type="SUPFAM" id="SSF81383">
    <property type="entry name" value="F-box domain"/>
    <property type="match status" value="1"/>
</dbReference>
<reference evidence="2 3" key="1">
    <citation type="journal article" date="2013" name="Front. Plant Sci.">
        <title>The Reference Genome of the Halophytic Plant Eutrema salsugineum.</title>
        <authorList>
            <person name="Yang R."/>
            <person name="Jarvis D.E."/>
            <person name="Chen H."/>
            <person name="Beilstein M.A."/>
            <person name="Grimwood J."/>
            <person name="Jenkins J."/>
            <person name="Shu S."/>
            <person name="Prochnik S."/>
            <person name="Xin M."/>
            <person name="Ma C."/>
            <person name="Schmutz J."/>
            <person name="Wing R.A."/>
            <person name="Mitchell-Olds T."/>
            <person name="Schumaker K.S."/>
            <person name="Wang X."/>
        </authorList>
    </citation>
    <scope>NUCLEOTIDE SEQUENCE [LARGE SCALE GENOMIC DNA]</scope>
</reference>